<feature type="compositionally biased region" description="Basic and acidic residues" evidence="1">
    <location>
        <begin position="25"/>
        <end position="37"/>
    </location>
</feature>
<feature type="region of interest" description="Disordered" evidence="1">
    <location>
        <begin position="24"/>
        <end position="62"/>
    </location>
</feature>
<protein>
    <submittedName>
        <fullName evidence="3">Uncharacterized protein</fullName>
    </submittedName>
</protein>
<evidence type="ECO:0000256" key="1">
    <source>
        <dbReference type="SAM" id="MobiDB-lite"/>
    </source>
</evidence>
<feature type="transmembrane region" description="Helical" evidence="2">
    <location>
        <begin position="71"/>
        <end position="93"/>
    </location>
</feature>
<evidence type="ECO:0000256" key="2">
    <source>
        <dbReference type="SAM" id="Phobius"/>
    </source>
</evidence>
<evidence type="ECO:0000313" key="3">
    <source>
        <dbReference type="EMBL" id="KXT09099.1"/>
    </source>
</evidence>
<dbReference type="EMBL" id="LFZO01000374">
    <property type="protein sequence ID" value="KXT09099.1"/>
    <property type="molecule type" value="Genomic_DNA"/>
</dbReference>
<proteinExistence type="predicted"/>
<name>A0A139I342_9PEZI</name>
<feature type="compositionally biased region" description="Low complexity" evidence="1">
    <location>
        <begin position="42"/>
        <end position="51"/>
    </location>
</feature>
<accession>A0A139I342</accession>
<dbReference type="OrthoDB" id="3649539at2759"/>
<keyword evidence="2" id="KW-0472">Membrane</keyword>
<organism evidence="3 4">
    <name type="scientific">Pseudocercospora musae</name>
    <dbReference type="NCBI Taxonomy" id="113226"/>
    <lineage>
        <taxon>Eukaryota</taxon>
        <taxon>Fungi</taxon>
        <taxon>Dikarya</taxon>
        <taxon>Ascomycota</taxon>
        <taxon>Pezizomycotina</taxon>
        <taxon>Dothideomycetes</taxon>
        <taxon>Dothideomycetidae</taxon>
        <taxon>Mycosphaerellales</taxon>
        <taxon>Mycosphaerellaceae</taxon>
        <taxon>Pseudocercospora</taxon>
    </lineage>
</organism>
<reference evidence="3 4" key="1">
    <citation type="submission" date="2015-07" db="EMBL/GenBank/DDBJ databases">
        <title>Comparative genomics of the Sigatoka disease complex on banana suggests a link between parallel evolutionary changes in Pseudocercospora fijiensis and Pseudocercospora eumusae and increased virulence on the banana host.</title>
        <authorList>
            <person name="Chang T.-C."/>
            <person name="Salvucci A."/>
            <person name="Crous P.W."/>
            <person name="Stergiopoulos I."/>
        </authorList>
    </citation>
    <scope>NUCLEOTIDE SEQUENCE [LARGE SCALE GENOMIC DNA]</scope>
    <source>
        <strain evidence="3 4">CBS 116634</strain>
    </source>
</reference>
<dbReference type="AlphaFoldDB" id="A0A139I342"/>
<dbReference type="Proteomes" id="UP000073492">
    <property type="component" value="Unassembled WGS sequence"/>
</dbReference>
<feature type="transmembrane region" description="Helical" evidence="2">
    <location>
        <begin position="113"/>
        <end position="130"/>
    </location>
</feature>
<keyword evidence="4" id="KW-1185">Reference proteome</keyword>
<sequence>MLGAPGSDCGTSWRRLPESQVYITDAKERREQDEINAEKGMSTKVTSTVSTEEAEDDRETRPAKHINWSDAMIDTLIAILPLYFVAFCVAAYIRDGTLANSFRNQAILQMAKFNPTIFPIIFTLIFAKFIKAVANAKLERGASVGSIQHLLGSRTLVSSVFTPMRLRTWSIVVPLLVVMWACNPLGGQLSLRSVSRATNVTVIDTPFVYVDPMQEIDLRALPADSDPSYNRVIDTSFNTALLTPASSKNGTQDVFGNIQIPMLEYLRLNQTADVDGWFYTLGRNLTGLEAIVADTIDLPQHRKLIYASLIGIPYIANLTISSLTETNASSSDDLSAKLQRIKQDLFGEQVMNTRLEFTLQSSYVYSDCSFQPLHVGSPLPSGDEGIYVSNNVSMNTFGNATDFVTNGAGLTIKYDGNHTMNSTSVRNIVFESFLAVNDVDLGMTENGGSTGTTYPTISEARCGLSTTHVEAQVSCATSSNCTVSKIRESKAPHQPNYLTFLDGATIPASIDAGDDFTIPYRQKLARELMSNFVNATGPPSGIFNLSPLESFFTYPDSPWKAAISGMGASSGQSNQLPINLVGDLLFSQRLTQLLNTYWLTSAEPFQMVTGIDLEMVESGESTVPLPTTMGTTFVEKIVLRCHIPYMAVLLVISIALFGMGMATAYLDATRKGPDVLDDFVNSLRHNPYVHVDDKLGSSMEDGKEMVQRLKHTVVKIGDVHPGESVGYVAIGTPNHVQPVEHLDHRRHYA</sequence>
<dbReference type="STRING" id="113226.A0A139I342"/>
<comment type="caution">
    <text evidence="3">The sequence shown here is derived from an EMBL/GenBank/DDBJ whole genome shotgun (WGS) entry which is preliminary data.</text>
</comment>
<keyword evidence="2" id="KW-1133">Transmembrane helix</keyword>
<keyword evidence="2" id="KW-0812">Transmembrane</keyword>
<gene>
    <name evidence="3" type="ORF">AC579_5302</name>
</gene>
<evidence type="ECO:0000313" key="4">
    <source>
        <dbReference type="Proteomes" id="UP000073492"/>
    </source>
</evidence>
<feature type="transmembrane region" description="Helical" evidence="2">
    <location>
        <begin position="643"/>
        <end position="666"/>
    </location>
</feature>